<evidence type="ECO:0000313" key="5">
    <source>
        <dbReference type="EMBL" id="MFD1632441.1"/>
    </source>
</evidence>
<organism evidence="5 6">
    <name type="scientific">Haloplanus ruber</name>
    <dbReference type="NCBI Taxonomy" id="869892"/>
    <lineage>
        <taxon>Archaea</taxon>
        <taxon>Methanobacteriati</taxon>
        <taxon>Methanobacteriota</taxon>
        <taxon>Stenosarchaea group</taxon>
        <taxon>Halobacteria</taxon>
        <taxon>Halobacteriales</taxon>
        <taxon>Haloferacaceae</taxon>
        <taxon>Haloplanus</taxon>
    </lineage>
</organism>
<proteinExistence type="predicted"/>
<dbReference type="EMBL" id="JBHUDL010000004">
    <property type="protein sequence ID" value="MFD1632441.1"/>
    <property type="molecule type" value="Genomic_DNA"/>
</dbReference>
<dbReference type="PRINTS" id="PR00909">
    <property type="entry name" value="SPERMDNBNDNG"/>
</dbReference>
<keyword evidence="6" id="KW-1185">Reference proteome</keyword>
<dbReference type="RefSeq" id="WP_256406262.1">
    <property type="nucleotide sequence ID" value="NZ_CP187151.1"/>
</dbReference>
<dbReference type="AlphaFoldDB" id="A0ABD6CUB5"/>
<dbReference type="GO" id="GO:0042597">
    <property type="term" value="C:periplasmic space"/>
    <property type="evidence" value="ECO:0007669"/>
    <property type="project" value="UniProtKB-SubCell"/>
</dbReference>
<evidence type="ECO:0000256" key="3">
    <source>
        <dbReference type="ARBA" id="ARBA00022729"/>
    </source>
</evidence>
<name>A0ABD6CUB5_9EURY</name>
<dbReference type="Gene3D" id="3.40.190.10">
    <property type="entry name" value="Periplasmic binding protein-like II"/>
    <property type="match status" value="2"/>
</dbReference>
<evidence type="ECO:0000256" key="1">
    <source>
        <dbReference type="ARBA" id="ARBA00004418"/>
    </source>
</evidence>
<keyword evidence="3" id="KW-0732">Signal</keyword>
<keyword evidence="2" id="KW-0813">Transport</keyword>
<dbReference type="PROSITE" id="PS51257">
    <property type="entry name" value="PROKAR_LIPOPROTEIN"/>
    <property type="match status" value="1"/>
</dbReference>
<dbReference type="PANTHER" id="PTHR30222">
    <property type="entry name" value="SPERMIDINE/PUTRESCINE-BINDING PERIPLASMIC PROTEIN"/>
    <property type="match status" value="1"/>
</dbReference>
<comment type="caution">
    <text evidence="5">The sequence shown here is derived from an EMBL/GenBank/DDBJ whole genome shotgun (WGS) entry which is preliminary data.</text>
</comment>
<keyword evidence="4" id="KW-0574">Periplasm</keyword>
<reference evidence="5 6" key="1">
    <citation type="journal article" date="2019" name="Int. J. Syst. Evol. Microbiol.">
        <title>The Global Catalogue of Microorganisms (GCM) 10K type strain sequencing project: providing services to taxonomists for standard genome sequencing and annotation.</title>
        <authorList>
            <consortium name="The Broad Institute Genomics Platform"/>
            <consortium name="The Broad Institute Genome Sequencing Center for Infectious Disease"/>
            <person name="Wu L."/>
            <person name="Ma J."/>
        </authorList>
    </citation>
    <scope>NUCLEOTIDE SEQUENCE [LARGE SCALE GENOMIC DNA]</scope>
    <source>
        <strain evidence="5 6">CGMCC 1.10594</strain>
    </source>
</reference>
<accession>A0ABD6CUB5</accession>
<evidence type="ECO:0000313" key="6">
    <source>
        <dbReference type="Proteomes" id="UP001597075"/>
    </source>
</evidence>
<dbReference type="Pfam" id="PF13416">
    <property type="entry name" value="SBP_bac_8"/>
    <property type="match status" value="1"/>
</dbReference>
<gene>
    <name evidence="5" type="ORF">ACFSBJ_01575</name>
</gene>
<sequence length="353" mass="38510">MLTRRQYLASVGAGSVAVGAGCTGGGGGGTTLRLLDWNYVYADGILDDFERETGISVELQAAQSSAQNLSLLRSGRSDHDLVGLGNYAVPPAIEEGLLRPIDLEQVPAYDDILDVVKREYFRADGSVYGVPRSFGQTPLAINTDVVDDDVRSLRALFDDAYEGRIGGRDDARLQFLYERAAFGAEPLNPTDADAIDFETTRQRLASHVNLAAGLWSSGGESEQLLRSGEVAIQPVWNYVISSMQDSGDPVERVYPEEGTKAWFIQFCIPEGAENVEAAHRFVQEWHAGMGYDSLMAPSNIAVPNTRVFEENDVDPAAFGLDDPTRFIYEEPKPQSLIEQYAQVWSEAKSAAGT</sequence>
<comment type="subcellular location">
    <subcellularLocation>
        <location evidence="1">Periplasm</location>
    </subcellularLocation>
</comment>
<evidence type="ECO:0000256" key="4">
    <source>
        <dbReference type="ARBA" id="ARBA00022764"/>
    </source>
</evidence>
<dbReference type="SUPFAM" id="SSF53850">
    <property type="entry name" value="Periplasmic binding protein-like II"/>
    <property type="match status" value="1"/>
</dbReference>
<protein>
    <submittedName>
        <fullName evidence="5">PotD/PotF family extracellular solute-binding protein</fullName>
    </submittedName>
</protein>
<evidence type="ECO:0000256" key="2">
    <source>
        <dbReference type="ARBA" id="ARBA00022448"/>
    </source>
</evidence>
<dbReference type="Proteomes" id="UP001597075">
    <property type="component" value="Unassembled WGS sequence"/>
</dbReference>
<dbReference type="InterPro" id="IPR006059">
    <property type="entry name" value="SBP"/>
</dbReference>
<dbReference type="InterPro" id="IPR001188">
    <property type="entry name" value="Sperm_putr-bd"/>
</dbReference>
<dbReference type="PANTHER" id="PTHR30222:SF17">
    <property type="entry name" value="SPERMIDINE_PUTRESCINE-BINDING PERIPLASMIC PROTEIN"/>
    <property type="match status" value="1"/>
</dbReference>